<evidence type="ECO:0008006" key="5">
    <source>
        <dbReference type="Google" id="ProtNLM"/>
    </source>
</evidence>
<evidence type="ECO:0000313" key="3">
    <source>
        <dbReference type="EnsemblPlants" id="TraesCS5D02G018200.1.cds1"/>
    </source>
</evidence>
<feature type="region of interest" description="Disordered" evidence="1">
    <location>
        <begin position="47"/>
        <end position="80"/>
    </location>
</feature>
<evidence type="ECO:0000256" key="1">
    <source>
        <dbReference type="SAM" id="MobiDB-lite"/>
    </source>
</evidence>
<dbReference type="Gramene" id="TraesPARA_EIv1.0_1764750.1">
    <property type="protein sequence ID" value="TraesPARA_EIv1.0_1764750.1.CDS1"/>
    <property type="gene ID" value="TraesPARA_EIv1.0_1764750"/>
</dbReference>
<dbReference type="Gramene" id="TraesNOR5D03G03057340.1">
    <property type="protein sequence ID" value="TraesNOR5D03G03057340.1.CDS1"/>
    <property type="gene ID" value="TraesNOR5D03G03057340"/>
</dbReference>
<accession>A0A3B6MJK3</accession>
<dbReference type="Gramene" id="TraesCS5D03G0039400.1">
    <property type="protein sequence ID" value="TraesCS5D03G0039400.1.CDS1"/>
    <property type="gene ID" value="TraesCS5D03G0039400"/>
</dbReference>
<dbReference type="Gramene" id="TraesRN5D0100041700.1">
    <property type="protein sequence ID" value="TraesRN5D0100041700.1"/>
    <property type="gene ID" value="TraesRN5D0100041700"/>
</dbReference>
<dbReference type="Gramene" id="TraesMAC5D03G03028330.1">
    <property type="protein sequence ID" value="TraesMAC5D03G03028330.1.CDS1"/>
    <property type="gene ID" value="TraesMAC5D03G03028330"/>
</dbReference>
<keyword evidence="4" id="KW-1185">Reference proteome</keyword>
<reference evidence="3" key="1">
    <citation type="submission" date="2018-08" db="EMBL/GenBank/DDBJ databases">
        <authorList>
            <person name="Rossello M."/>
        </authorList>
    </citation>
    <scope>NUCLEOTIDE SEQUENCE [LARGE SCALE GENOMIC DNA]</scope>
    <source>
        <strain evidence="3">cv. Chinese Spring</strain>
    </source>
</reference>
<dbReference type="Gramene" id="TraesSTA5D03G03021010.1">
    <property type="protein sequence ID" value="TraesSTA5D03G03021010.1.CDS1"/>
    <property type="gene ID" value="TraesSTA5D03G03021010"/>
</dbReference>
<dbReference type="Gramene" id="TraesJUL5D03G03054060.1">
    <property type="protein sequence ID" value="TraesJUL5D03G03054060.1.CDS1"/>
    <property type="gene ID" value="TraesJUL5D03G03054060"/>
</dbReference>
<dbReference type="Gramene" id="TraesJAG5D03G03029450.1">
    <property type="protein sequence ID" value="TraesJAG5D03G03029450.1.CDS1"/>
    <property type="gene ID" value="TraesJAG5D03G03029450"/>
</dbReference>
<feature type="region of interest" description="Disordered" evidence="1">
    <location>
        <begin position="96"/>
        <end position="150"/>
    </location>
</feature>
<dbReference type="Gramene" id="TraesWEE_scaffold_039721_01G000100.1">
    <property type="protein sequence ID" value="TraesWEE_scaffold_039721_01G000100.1"/>
    <property type="gene ID" value="TraesWEE_scaffold_039721_01G000100"/>
</dbReference>
<feature type="chain" id="PRO_5043177549" description="Secreted protein" evidence="2">
    <location>
        <begin position="28"/>
        <end position="150"/>
    </location>
</feature>
<evidence type="ECO:0000256" key="2">
    <source>
        <dbReference type="SAM" id="SignalP"/>
    </source>
</evidence>
<dbReference type="Gramene" id="TraesLAC5D03G02985640.1">
    <property type="protein sequence ID" value="TraesLAC5D03G02985640.1.CDS1"/>
    <property type="gene ID" value="TraesLAC5D03G02985640"/>
</dbReference>
<proteinExistence type="predicted"/>
<dbReference type="AlphaFoldDB" id="A0A3B6MJK3"/>
<dbReference type="Proteomes" id="UP000019116">
    <property type="component" value="Chromosome 5D"/>
</dbReference>
<protein>
    <recommendedName>
        <fullName evidence="5">Secreted protein</fullName>
    </recommendedName>
</protein>
<sequence>MHADQLLPAVVAAVAMACLLIAGRADGLEEYGAPSAAVSLEMEPLSMSQNPEQFLPRPEVMPLPTDLLSRQDAGGDGEGYVPQVEVVPEVVVEPGDPLAEALGGGSYAEEPTTEPVTLMGEQGDYYRTGATPSPAQPPAKPYSPGQKKAG</sequence>
<keyword evidence="2" id="KW-0732">Signal</keyword>
<dbReference type="Gramene" id="TraesLDM5D03G03034480.1">
    <property type="protein sequence ID" value="TraesLDM5D03G03034480.1.CDS1"/>
    <property type="gene ID" value="TraesLDM5D03G03034480"/>
</dbReference>
<dbReference type="Gramene" id="TraesCAD_scaffold_045530_01G000100.1">
    <property type="protein sequence ID" value="TraesCAD_scaffold_045530_01G000100.1"/>
    <property type="gene ID" value="TraesCAD_scaffold_045530_01G000100"/>
</dbReference>
<evidence type="ECO:0000313" key="4">
    <source>
        <dbReference type="Proteomes" id="UP000019116"/>
    </source>
</evidence>
<dbReference type="Gramene" id="TraesROB_scaffold_107660_01G000100.1">
    <property type="protein sequence ID" value="TraesROB_scaffold_107660_01G000100.1"/>
    <property type="gene ID" value="TraesROB_scaffold_107660_01G000100"/>
</dbReference>
<name>A0A3B6MJK3_WHEAT</name>
<dbReference type="Gramene" id="TraesSYM5D03G02968900.1">
    <property type="protein sequence ID" value="TraesSYM5D03G02968900.1.CDS1"/>
    <property type="gene ID" value="TraesSYM5D03G02968900"/>
</dbReference>
<organism evidence="3">
    <name type="scientific">Triticum aestivum</name>
    <name type="common">Wheat</name>
    <dbReference type="NCBI Taxonomy" id="4565"/>
    <lineage>
        <taxon>Eukaryota</taxon>
        <taxon>Viridiplantae</taxon>
        <taxon>Streptophyta</taxon>
        <taxon>Embryophyta</taxon>
        <taxon>Tracheophyta</taxon>
        <taxon>Spermatophyta</taxon>
        <taxon>Magnoliopsida</taxon>
        <taxon>Liliopsida</taxon>
        <taxon>Poales</taxon>
        <taxon>Poaceae</taxon>
        <taxon>BOP clade</taxon>
        <taxon>Pooideae</taxon>
        <taxon>Triticodae</taxon>
        <taxon>Triticeae</taxon>
        <taxon>Triticinae</taxon>
        <taxon>Triticum</taxon>
    </lineage>
</organism>
<reference evidence="3" key="2">
    <citation type="submission" date="2018-10" db="UniProtKB">
        <authorList>
            <consortium name="EnsemblPlants"/>
        </authorList>
    </citation>
    <scope>IDENTIFICATION</scope>
</reference>
<dbReference type="EnsemblPlants" id="TraesCS5D02G018200.1">
    <property type="protein sequence ID" value="TraesCS5D02G018200.1.cds1"/>
    <property type="gene ID" value="TraesCS5D02G018200"/>
</dbReference>
<dbReference type="Gramene" id="TraesCS5D02G018200.1">
    <property type="protein sequence ID" value="TraesCS5D02G018200.1.cds1"/>
    <property type="gene ID" value="TraesCS5D02G018200"/>
</dbReference>
<dbReference type="Gramene" id="TraesCLE_scaffold_041912_01G000100.1">
    <property type="protein sequence ID" value="TraesCLE_scaffold_041912_01G000100.1"/>
    <property type="gene ID" value="TraesCLE_scaffold_041912_01G000100"/>
</dbReference>
<dbReference type="Gramene" id="TraesARI5D03G02981840.1">
    <property type="protein sequence ID" value="TraesARI5D03G02981840.1.CDS1"/>
    <property type="gene ID" value="TraesARI5D03G02981840"/>
</dbReference>
<feature type="signal peptide" evidence="2">
    <location>
        <begin position="1"/>
        <end position="27"/>
    </location>
</feature>